<protein>
    <submittedName>
        <fullName evidence="1">Uncharacterized protein</fullName>
    </submittedName>
</protein>
<evidence type="ECO:0000313" key="1">
    <source>
        <dbReference type="EMBL" id="MBY20636.1"/>
    </source>
</evidence>
<proteinExistence type="predicted"/>
<dbReference type="EMBL" id="GGMR01008017">
    <property type="protein sequence ID" value="MBY20636.1"/>
    <property type="molecule type" value="Transcribed_RNA"/>
</dbReference>
<name>A0A2S2NV84_SCHGA</name>
<organism evidence="1">
    <name type="scientific">Schizaphis graminum</name>
    <name type="common">Green bug aphid</name>
    <dbReference type="NCBI Taxonomy" id="13262"/>
    <lineage>
        <taxon>Eukaryota</taxon>
        <taxon>Metazoa</taxon>
        <taxon>Ecdysozoa</taxon>
        <taxon>Arthropoda</taxon>
        <taxon>Hexapoda</taxon>
        <taxon>Insecta</taxon>
        <taxon>Pterygota</taxon>
        <taxon>Neoptera</taxon>
        <taxon>Paraneoptera</taxon>
        <taxon>Hemiptera</taxon>
        <taxon>Sternorrhyncha</taxon>
        <taxon>Aphidomorpha</taxon>
        <taxon>Aphidoidea</taxon>
        <taxon>Aphididae</taxon>
        <taxon>Aphidini</taxon>
        <taxon>Schizaphis</taxon>
    </lineage>
</organism>
<gene>
    <name evidence="1" type="ORF">g.90406</name>
</gene>
<sequence length="122" mass="13980">MHAYTFARYIRATSTPSSDSLGRRRAYRIIIYRARGAYNGGGDGKFIIIIVLFYSRSRSPSVASKPAHVVAQSRIRVRAHNIITSHNIFLHRQRLQPPHTLYKASVLSDDFRLVTIIRRQSL</sequence>
<reference evidence="1" key="1">
    <citation type="submission" date="2018-04" db="EMBL/GenBank/DDBJ databases">
        <title>Transcriptome of Schizaphis graminum biotype I.</title>
        <authorList>
            <person name="Scully E.D."/>
            <person name="Geib S.M."/>
            <person name="Palmer N.A."/>
            <person name="Koch K."/>
            <person name="Bradshaw J."/>
            <person name="Heng-Moss T."/>
            <person name="Sarath G."/>
        </authorList>
    </citation>
    <scope>NUCLEOTIDE SEQUENCE</scope>
</reference>
<accession>A0A2S2NV84</accession>
<dbReference type="AlphaFoldDB" id="A0A2S2NV84"/>